<protein>
    <submittedName>
        <fullName evidence="1">Uncharacterized protein</fullName>
    </submittedName>
</protein>
<organism evidence="1 2">
    <name type="scientific">Nonlabens spongiae</name>
    <dbReference type="NCBI Taxonomy" id="331648"/>
    <lineage>
        <taxon>Bacteria</taxon>
        <taxon>Pseudomonadati</taxon>
        <taxon>Bacteroidota</taxon>
        <taxon>Flavobacteriia</taxon>
        <taxon>Flavobacteriales</taxon>
        <taxon>Flavobacteriaceae</taxon>
        <taxon>Nonlabens</taxon>
    </lineage>
</organism>
<reference evidence="1 2" key="1">
    <citation type="submission" date="2016-11" db="EMBL/GenBank/DDBJ databases">
        <title>Trade-off between light-utilization and light-protection in marine flavobacteria.</title>
        <authorList>
            <person name="Kumagai Y."/>
        </authorList>
    </citation>
    <scope>NUCLEOTIDE SEQUENCE [LARGE SCALE GENOMIC DNA]</scope>
    <source>
        <strain evidence="1 2">JCM 13191</strain>
    </source>
</reference>
<dbReference type="AlphaFoldDB" id="A0A1W6MM45"/>
<dbReference type="OrthoDB" id="1417543at2"/>
<name>A0A1W6MM45_9FLAO</name>
<evidence type="ECO:0000313" key="2">
    <source>
        <dbReference type="Proteomes" id="UP000193431"/>
    </source>
</evidence>
<dbReference type="RefSeq" id="WP_085767479.1">
    <property type="nucleotide sequence ID" value="NZ_CP019344.1"/>
</dbReference>
<dbReference type="Proteomes" id="UP000193431">
    <property type="component" value="Chromosome"/>
</dbReference>
<proteinExistence type="predicted"/>
<gene>
    <name evidence="1" type="ORF">BST97_12110</name>
</gene>
<evidence type="ECO:0000313" key="1">
    <source>
        <dbReference type="EMBL" id="ARN78674.1"/>
    </source>
</evidence>
<dbReference type="STRING" id="331648.BST97_12110"/>
<keyword evidence="2" id="KW-1185">Reference proteome</keyword>
<accession>A0A1W6MM45</accession>
<sequence length="252" mass="29733">MTEDIKYINFPLVMLRGFMSDTRSVLKDVLYYAIAKKIDEYYDQEGFEWTINEDECKGFAIAMSYYGLKAKYNSERLNRGRELMQYHEDESLFVGINIDHLISYMNTEKSDFQKVCLLGFLAFKSIIQDKPYCKVTNKYWLSRMDGKAKSIRTEGKYNFQGISDDLQPYCNKYQLGKIKNELRDNWNVLVYSYYTRGFYVAIKSDKMNLDKLVYCAEVNRKTTKEKQAQREVKDARERALLKIQNASINQGK</sequence>
<dbReference type="EMBL" id="CP019344">
    <property type="protein sequence ID" value="ARN78674.1"/>
    <property type="molecule type" value="Genomic_DNA"/>
</dbReference>